<comment type="caution">
    <text evidence="2">The sequence shown here is derived from an EMBL/GenBank/DDBJ whole genome shotgun (WGS) entry which is preliminary data.</text>
</comment>
<organism evidence="2 3">
    <name type="scientific">Acinetobacter tandoii</name>
    <dbReference type="NCBI Taxonomy" id="202954"/>
    <lineage>
        <taxon>Bacteria</taxon>
        <taxon>Pseudomonadati</taxon>
        <taxon>Pseudomonadota</taxon>
        <taxon>Gammaproteobacteria</taxon>
        <taxon>Moraxellales</taxon>
        <taxon>Moraxellaceae</taxon>
        <taxon>Acinetobacter</taxon>
    </lineage>
</organism>
<dbReference type="PROSITE" id="PS51257">
    <property type="entry name" value="PROKAR_LIPOPROTEIN"/>
    <property type="match status" value="1"/>
</dbReference>
<evidence type="ECO:0000256" key="1">
    <source>
        <dbReference type="SAM" id="SignalP"/>
    </source>
</evidence>
<dbReference type="Proteomes" id="UP000325788">
    <property type="component" value="Unassembled WGS sequence"/>
</dbReference>
<name>A0A5N4W2N1_9GAMM</name>
<feature type="chain" id="PRO_5024458158" evidence="1">
    <location>
        <begin position="23"/>
        <end position="110"/>
    </location>
</feature>
<dbReference type="EMBL" id="VXLD01000014">
    <property type="protein sequence ID" value="KAB1852337.1"/>
    <property type="molecule type" value="Genomic_DNA"/>
</dbReference>
<gene>
    <name evidence="2" type="ORF">F4W09_14795</name>
</gene>
<evidence type="ECO:0000313" key="3">
    <source>
        <dbReference type="Proteomes" id="UP000325788"/>
    </source>
</evidence>
<keyword evidence="1" id="KW-0732">Signal</keyword>
<proteinExistence type="predicted"/>
<feature type="signal peptide" evidence="1">
    <location>
        <begin position="1"/>
        <end position="22"/>
    </location>
</feature>
<sequence length="110" mass="12565">MKTYLTLALLAILSGCSKQESAPPVTDTDTSARFEKLDAIINGYLDKLDDPKTAMTERKQILCIDYPNVYNKEYAPLLRKHFPNEFTQAKLDKDLKIALDYYKGKDNIQC</sequence>
<evidence type="ECO:0000313" key="2">
    <source>
        <dbReference type="EMBL" id="KAB1852337.1"/>
    </source>
</evidence>
<protein>
    <submittedName>
        <fullName evidence="2">Uncharacterized protein</fullName>
    </submittedName>
</protein>
<dbReference type="AlphaFoldDB" id="A0A5N4W2N1"/>
<reference evidence="2 3" key="1">
    <citation type="submission" date="2019-09" db="EMBL/GenBank/DDBJ databases">
        <title>Draft genome sequence of Acinetobacter tandoii W4-4-4 isolated from environmental water sample.</title>
        <authorList>
            <person name="Wee S.K."/>
            <person name="Yan B."/>
            <person name="Mustaffa S.B."/>
            <person name="Yap E.P.H."/>
        </authorList>
    </citation>
    <scope>NUCLEOTIDE SEQUENCE [LARGE SCALE GENOMIC DNA]</scope>
    <source>
        <strain evidence="2 3">W4-4-4</strain>
    </source>
</reference>
<accession>A0A5N4W2N1</accession>